<evidence type="ECO:0000313" key="3">
    <source>
        <dbReference type="EMBL" id="KAK9936897.1"/>
    </source>
</evidence>
<dbReference type="Proteomes" id="UP001457282">
    <property type="component" value="Unassembled WGS sequence"/>
</dbReference>
<dbReference type="InterPro" id="IPR023796">
    <property type="entry name" value="Serpin_dom"/>
</dbReference>
<dbReference type="SUPFAM" id="SSF56574">
    <property type="entry name" value="Serpins"/>
    <property type="match status" value="1"/>
</dbReference>
<keyword evidence="1" id="KW-0812">Transmembrane</keyword>
<protein>
    <recommendedName>
        <fullName evidence="2">Serpin domain-containing protein</fullName>
    </recommendedName>
</protein>
<evidence type="ECO:0000313" key="4">
    <source>
        <dbReference type="Proteomes" id="UP001457282"/>
    </source>
</evidence>
<evidence type="ECO:0000259" key="2">
    <source>
        <dbReference type="Pfam" id="PF00079"/>
    </source>
</evidence>
<name>A0AAW1XJM8_RUBAR</name>
<organism evidence="3 4">
    <name type="scientific">Rubus argutus</name>
    <name type="common">Southern blackberry</name>
    <dbReference type="NCBI Taxonomy" id="59490"/>
    <lineage>
        <taxon>Eukaryota</taxon>
        <taxon>Viridiplantae</taxon>
        <taxon>Streptophyta</taxon>
        <taxon>Embryophyta</taxon>
        <taxon>Tracheophyta</taxon>
        <taxon>Spermatophyta</taxon>
        <taxon>Magnoliopsida</taxon>
        <taxon>eudicotyledons</taxon>
        <taxon>Gunneridae</taxon>
        <taxon>Pentapetalae</taxon>
        <taxon>rosids</taxon>
        <taxon>fabids</taxon>
        <taxon>Rosales</taxon>
        <taxon>Rosaceae</taxon>
        <taxon>Rosoideae</taxon>
        <taxon>Rosoideae incertae sedis</taxon>
        <taxon>Rubus</taxon>
    </lineage>
</organism>
<dbReference type="AlphaFoldDB" id="A0AAW1XJM8"/>
<proteinExistence type="predicted"/>
<gene>
    <name evidence="3" type="ORF">M0R45_013717</name>
</gene>
<keyword evidence="1" id="KW-0472">Membrane</keyword>
<dbReference type="Gene3D" id="2.30.39.10">
    <property type="entry name" value="Alpha-1-antitrypsin, domain 1"/>
    <property type="match status" value="1"/>
</dbReference>
<dbReference type="InterPro" id="IPR042185">
    <property type="entry name" value="Serpin_sf_2"/>
</dbReference>
<dbReference type="Pfam" id="PF00079">
    <property type="entry name" value="Serpin"/>
    <property type="match status" value="1"/>
</dbReference>
<accession>A0AAW1XJM8</accession>
<feature type="transmembrane region" description="Helical" evidence="1">
    <location>
        <begin position="44"/>
        <end position="65"/>
    </location>
</feature>
<comment type="caution">
    <text evidence="3">The sequence shown here is derived from an EMBL/GenBank/DDBJ whole genome shotgun (WGS) entry which is preliminary data.</text>
</comment>
<dbReference type="EMBL" id="JBEDUW010000003">
    <property type="protein sequence ID" value="KAK9936897.1"/>
    <property type="molecule type" value="Genomic_DNA"/>
</dbReference>
<keyword evidence="4" id="KW-1185">Reference proteome</keyword>
<sequence>MAQQQQLHATVAHLYCAAASPPDRQDFVADNPFMFLIREDRGTMLFMGHVLNLLAGCTVITTIIVTS</sequence>
<dbReference type="InterPro" id="IPR036186">
    <property type="entry name" value="Serpin_sf"/>
</dbReference>
<reference evidence="3 4" key="1">
    <citation type="journal article" date="2023" name="G3 (Bethesda)">
        <title>A chromosome-length genome assembly and annotation of blackberry (Rubus argutus, cv. 'Hillquist').</title>
        <authorList>
            <person name="Bruna T."/>
            <person name="Aryal R."/>
            <person name="Dudchenko O."/>
            <person name="Sargent D.J."/>
            <person name="Mead D."/>
            <person name="Buti M."/>
            <person name="Cavallini A."/>
            <person name="Hytonen T."/>
            <person name="Andres J."/>
            <person name="Pham M."/>
            <person name="Weisz D."/>
            <person name="Mascagni F."/>
            <person name="Usai G."/>
            <person name="Natali L."/>
            <person name="Bassil N."/>
            <person name="Fernandez G.E."/>
            <person name="Lomsadze A."/>
            <person name="Armour M."/>
            <person name="Olukolu B."/>
            <person name="Poorten T."/>
            <person name="Britton C."/>
            <person name="Davik J."/>
            <person name="Ashrafi H."/>
            <person name="Aiden E.L."/>
            <person name="Borodovsky M."/>
            <person name="Worthington M."/>
        </authorList>
    </citation>
    <scope>NUCLEOTIDE SEQUENCE [LARGE SCALE GENOMIC DNA]</scope>
    <source>
        <strain evidence="3">PI 553951</strain>
    </source>
</reference>
<evidence type="ECO:0000256" key="1">
    <source>
        <dbReference type="SAM" id="Phobius"/>
    </source>
</evidence>
<keyword evidence="1" id="KW-1133">Transmembrane helix</keyword>
<feature type="domain" description="Serpin" evidence="2">
    <location>
        <begin position="16"/>
        <end position="52"/>
    </location>
</feature>